<dbReference type="Proteomes" id="UP000062998">
    <property type="component" value="Unassembled WGS sequence"/>
</dbReference>
<protein>
    <submittedName>
        <fullName evidence="1">Uncharacterized protein</fullName>
    </submittedName>
</protein>
<proteinExistence type="predicted"/>
<accession>A0A107FRL9</accession>
<dbReference type="RefSeq" id="WP_060327221.1">
    <property type="nucleotide sequence ID" value="NZ_CP013464.1"/>
</dbReference>
<evidence type="ECO:0000313" key="2">
    <source>
        <dbReference type="Proteomes" id="UP000062998"/>
    </source>
</evidence>
<sequence>MKASFCSPPGLRQELCSADACEALVAALTEQDWLTGSGTAGIDVCDGLAYLTVTNAPGVRRFMPVNADGPGEDEYVRVTSRTRTLPVVVYIGGNRTNFPVECFSGTDDLTRAAKALIEHGRIERDEHWVILRQQEWTAMDE</sequence>
<name>A0A107FRL9_9BURK</name>
<reference evidence="1 2" key="1">
    <citation type="submission" date="2015-11" db="EMBL/GenBank/DDBJ databases">
        <title>Expanding the genomic diversity of Burkholderia species for the development of highly accurate diagnostics.</title>
        <authorList>
            <person name="Sahl J."/>
            <person name="Keim P."/>
            <person name="Wagner D."/>
        </authorList>
    </citation>
    <scope>NUCLEOTIDE SEQUENCE [LARGE SCALE GENOMIC DNA]</scope>
    <source>
        <strain evidence="1 2">MSMB2167WGS</strain>
    </source>
</reference>
<dbReference type="AlphaFoldDB" id="A0A107FRL9"/>
<evidence type="ECO:0000313" key="1">
    <source>
        <dbReference type="EMBL" id="KWD93346.1"/>
    </source>
</evidence>
<gene>
    <name evidence="1" type="ORF">WL73_27520</name>
</gene>
<organism evidence="1 2">
    <name type="scientific">Burkholderia ubonensis</name>
    <dbReference type="NCBI Taxonomy" id="101571"/>
    <lineage>
        <taxon>Bacteria</taxon>
        <taxon>Pseudomonadati</taxon>
        <taxon>Pseudomonadota</taxon>
        <taxon>Betaproteobacteria</taxon>
        <taxon>Burkholderiales</taxon>
        <taxon>Burkholderiaceae</taxon>
        <taxon>Burkholderia</taxon>
        <taxon>Burkholderia cepacia complex</taxon>
    </lineage>
</organism>
<comment type="caution">
    <text evidence="1">The sequence shown here is derived from an EMBL/GenBank/DDBJ whole genome shotgun (WGS) entry which is preliminary data.</text>
</comment>
<dbReference type="EMBL" id="LPIX01000103">
    <property type="protein sequence ID" value="KWD93346.1"/>
    <property type="molecule type" value="Genomic_DNA"/>
</dbReference>